<dbReference type="EMBL" id="JACJKY010000014">
    <property type="protein sequence ID" value="MBM6921307.1"/>
    <property type="molecule type" value="Genomic_DNA"/>
</dbReference>
<reference evidence="2" key="2">
    <citation type="journal article" date="2021" name="Sci. Rep.">
        <title>The distribution of antibiotic resistance genes in chicken gut microbiota commensals.</title>
        <authorList>
            <person name="Juricova H."/>
            <person name="Matiasovicova J."/>
            <person name="Kubasova T."/>
            <person name="Cejkova D."/>
            <person name="Rychlik I."/>
        </authorList>
    </citation>
    <scope>NUCLEOTIDE SEQUENCE</scope>
    <source>
        <strain evidence="2">An559</strain>
    </source>
</reference>
<dbReference type="RefSeq" id="WP_204447104.1">
    <property type="nucleotide sequence ID" value="NZ_JACJKY010000014.1"/>
</dbReference>
<organism evidence="2 3">
    <name type="scientific">Merdimmobilis hominis</name>
    <dbReference type="NCBI Taxonomy" id="2897707"/>
    <lineage>
        <taxon>Bacteria</taxon>
        <taxon>Bacillati</taxon>
        <taxon>Bacillota</taxon>
        <taxon>Clostridia</taxon>
        <taxon>Eubacteriales</taxon>
        <taxon>Oscillospiraceae</taxon>
        <taxon>Merdimmobilis</taxon>
    </lineage>
</organism>
<gene>
    <name evidence="2" type="ORF">H6A12_09080</name>
</gene>
<evidence type="ECO:0000313" key="3">
    <source>
        <dbReference type="Proteomes" id="UP000774750"/>
    </source>
</evidence>
<proteinExistence type="predicted"/>
<evidence type="ECO:0000256" key="1">
    <source>
        <dbReference type="SAM" id="MobiDB-lite"/>
    </source>
</evidence>
<dbReference type="AlphaFoldDB" id="A0A938X8B9"/>
<sequence length="180" mass="20469">MPEFPVLALCRIRCRCHHGTVQKYANYSRALDEIGKHEPKLVNKILSGNYKISHKNVVELSRLSPDEMRKVNRKIDAKAAPFVQYKRTRTAINNMGRRESEDNDEPQGPSVKDMPAFDPDAEVSSLILTIPSWSSSIERTRSRADLSIVSSYAKYRLMDALQSLQDSVEEMITAIKEDES</sequence>
<protein>
    <submittedName>
        <fullName evidence="2">Uncharacterized protein</fullName>
    </submittedName>
</protein>
<name>A0A938X8B9_9FIRM</name>
<comment type="caution">
    <text evidence="2">The sequence shown here is derived from an EMBL/GenBank/DDBJ whole genome shotgun (WGS) entry which is preliminary data.</text>
</comment>
<keyword evidence="3" id="KW-1185">Reference proteome</keyword>
<feature type="region of interest" description="Disordered" evidence="1">
    <location>
        <begin position="91"/>
        <end position="113"/>
    </location>
</feature>
<dbReference type="Proteomes" id="UP000774750">
    <property type="component" value="Unassembled WGS sequence"/>
</dbReference>
<accession>A0A938X8B9</accession>
<evidence type="ECO:0000313" key="2">
    <source>
        <dbReference type="EMBL" id="MBM6921307.1"/>
    </source>
</evidence>
<reference evidence="2" key="1">
    <citation type="submission" date="2020-08" db="EMBL/GenBank/DDBJ databases">
        <authorList>
            <person name="Cejkova D."/>
            <person name="Kubasova T."/>
            <person name="Jahodarova E."/>
            <person name="Rychlik I."/>
        </authorList>
    </citation>
    <scope>NUCLEOTIDE SEQUENCE</scope>
    <source>
        <strain evidence="2">An559</strain>
    </source>
</reference>